<dbReference type="InterPro" id="IPR003856">
    <property type="entry name" value="LPS_length_determ_N"/>
</dbReference>
<dbReference type="AlphaFoldDB" id="A0A382MGR6"/>
<dbReference type="InterPro" id="IPR032807">
    <property type="entry name" value="GNVR"/>
</dbReference>
<evidence type="ECO:0000256" key="1">
    <source>
        <dbReference type="ARBA" id="ARBA00004651"/>
    </source>
</evidence>
<feature type="transmembrane region" description="Helical" evidence="6">
    <location>
        <begin position="275"/>
        <end position="299"/>
    </location>
</feature>
<dbReference type="GO" id="GO:0005886">
    <property type="term" value="C:plasma membrane"/>
    <property type="evidence" value="ECO:0007669"/>
    <property type="project" value="UniProtKB-SubCell"/>
</dbReference>
<keyword evidence="2" id="KW-1003">Cell membrane</keyword>
<dbReference type="PANTHER" id="PTHR32309:SF13">
    <property type="entry name" value="FERRIC ENTEROBACTIN TRANSPORT PROTEIN FEPE"/>
    <property type="match status" value="1"/>
</dbReference>
<evidence type="ECO:0000256" key="4">
    <source>
        <dbReference type="ARBA" id="ARBA00022989"/>
    </source>
</evidence>
<dbReference type="Pfam" id="PF13807">
    <property type="entry name" value="GNVR"/>
    <property type="match status" value="1"/>
</dbReference>
<evidence type="ECO:0000256" key="6">
    <source>
        <dbReference type="SAM" id="Phobius"/>
    </source>
</evidence>
<accession>A0A382MGR6</accession>
<evidence type="ECO:0000256" key="3">
    <source>
        <dbReference type="ARBA" id="ARBA00022692"/>
    </source>
</evidence>
<sequence length="306" mass="34818">MTNLENNNSNSFLEDSAVDLKELFSILWKGKTHIIVIACVFLIVATIYMRPGNKPDLYQSSASMSVIKMGTGGNTITTQITFTGLAVESKGVKGPRYVNTVRSRAFFKHLIEVNEDFLPAMVATERYDKKSKTLIYNSDRYDAANKKWLVEKPHYLLAYKDYIKRMTIGFHQERNIIDISVVHISPVIAKEMVESIIFEADQMLRNLDLQASSEALAYLTTAIPKQQQLALRGAMNDMIMNQLETQMMTKIGQTYIIQVVDPPFVPLKRIAPNRLFVSIAAGLFGLVFGIVFVMMRHFIGFYWHKE</sequence>
<feature type="transmembrane region" description="Helical" evidence="6">
    <location>
        <begin position="32"/>
        <end position="49"/>
    </location>
</feature>
<feature type="domain" description="Polysaccharide chain length determinant N-terminal" evidence="7">
    <location>
        <begin position="18"/>
        <end position="71"/>
    </location>
</feature>
<proteinExistence type="predicted"/>
<dbReference type="GO" id="GO:0004713">
    <property type="term" value="F:protein tyrosine kinase activity"/>
    <property type="evidence" value="ECO:0007669"/>
    <property type="project" value="TreeGrafter"/>
</dbReference>
<name>A0A382MGR6_9ZZZZ</name>
<dbReference type="InterPro" id="IPR050445">
    <property type="entry name" value="Bact_polysacc_biosynth/exp"/>
</dbReference>
<keyword evidence="4 6" id="KW-1133">Transmembrane helix</keyword>
<dbReference type="Pfam" id="PF02706">
    <property type="entry name" value="Wzz"/>
    <property type="match status" value="1"/>
</dbReference>
<protein>
    <recommendedName>
        <fullName evidence="10">Polysaccharide chain length determinant N-terminal domain-containing protein</fullName>
    </recommendedName>
</protein>
<evidence type="ECO:0000313" key="9">
    <source>
        <dbReference type="EMBL" id="SVC46602.1"/>
    </source>
</evidence>
<dbReference type="PANTHER" id="PTHR32309">
    <property type="entry name" value="TYROSINE-PROTEIN KINASE"/>
    <property type="match status" value="1"/>
</dbReference>
<evidence type="ECO:0008006" key="10">
    <source>
        <dbReference type="Google" id="ProtNLM"/>
    </source>
</evidence>
<comment type="subcellular location">
    <subcellularLocation>
        <location evidence="1">Cell membrane</location>
        <topology evidence="1">Multi-pass membrane protein</topology>
    </subcellularLocation>
</comment>
<evidence type="ECO:0000256" key="5">
    <source>
        <dbReference type="ARBA" id="ARBA00023136"/>
    </source>
</evidence>
<evidence type="ECO:0000259" key="8">
    <source>
        <dbReference type="Pfam" id="PF13807"/>
    </source>
</evidence>
<organism evidence="9">
    <name type="scientific">marine metagenome</name>
    <dbReference type="NCBI Taxonomy" id="408172"/>
    <lineage>
        <taxon>unclassified sequences</taxon>
        <taxon>metagenomes</taxon>
        <taxon>ecological metagenomes</taxon>
    </lineage>
</organism>
<reference evidence="9" key="1">
    <citation type="submission" date="2018-05" db="EMBL/GenBank/DDBJ databases">
        <authorList>
            <person name="Lanie J.A."/>
            <person name="Ng W.-L."/>
            <person name="Kazmierczak K.M."/>
            <person name="Andrzejewski T.M."/>
            <person name="Davidsen T.M."/>
            <person name="Wayne K.J."/>
            <person name="Tettelin H."/>
            <person name="Glass J.I."/>
            <person name="Rusch D."/>
            <person name="Podicherti R."/>
            <person name="Tsui H.-C.T."/>
            <person name="Winkler M.E."/>
        </authorList>
    </citation>
    <scope>NUCLEOTIDE SEQUENCE</scope>
</reference>
<keyword evidence="3 6" id="KW-0812">Transmembrane</keyword>
<gene>
    <name evidence="9" type="ORF">METZ01_LOCUS299456</name>
</gene>
<evidence type="ECO:0000256" key="2">
    <source>
        <dbReference type="ARBA" id="ARBA00022475"/>
    </source>
</evidence>
<feature type="domain" description="Tyrosine-protein kinase G-rich" evidence="8">
    <location>
        <begin position="240"/>
        <end position="297"/>
    </location>
</feature>
<dbReference type="EMBL" id="UINC01092752">
    <property type="protein sequence ID" value="SVC46602.1"/>
    <property type="molecule type" value="Genomic_DNA"/>
</dbReference>
<keyword evidence="5 6" id="KW-0472">Membrane</keyword>
<evidence type="ECO:0000259" key="7">
    <source>
        <dbReference type="Pfam" id="PF02706"/>
    </source>
</evidence>